<keyword evidence="4" id="KW-0862">Zinc</keyword>
<dbReference type="GO" id="GO:0000122">
    <property type="term" value="P:negative regulation of transcription by RNA polymerase II"/>
    <property type="evidence" value="ECO:0007669"/>
    <property type="project" value="TreeGrafter"/>
</dbReference>
<keyword evidence="3 6" id="KW-0863">Zinc-finger</keyword>
<evidence type="ECO:0000313" key="9">
    <source>
        <dbReference type="EMBL" id="ORY45112.1"/>
    </source>
</evidence>
<evidence type="ECO:0000256" key="2">
    <source>
        <dbReference type="ARBA" id="ARBA00022723"/>
    </source>
</evidence>
<dbReference type="SUPFAM" id="SSF57716">
    <property type="entry name" value="Glucocorticoid receptor-like (DNA-binding domain)"/>
    <property type="match status" value="2"/>
</dbReference>
<dbReference type="PANTHER" id="PTHR10071">
    <property type="entry name" value="TRANSCRIPTION FACTOR GATA FAMILY MEMBER"/>
    <property type="match status" value="1"/>
</dbReference>
<keyword evidence="5" id="KW-0539">Nucleus</keyword>
<dbReference type="InterPro" id="IPR039355">
    <property type="entry name" value="Transcription_factor_GATA"/>
</dbReference>
<dbReference type="GO" id="GO:0008270">
    <property type="term" value="F:zinc ion binding"/>
    <property type="evidence" value="ECO:0007669"/>
    <property type="project" value="UniProtKB-KW"/>
</dbReference>
<dbReference type="Pfam" id="PF00320">
    <property type="entry name" value="GATA"/>
    <property type="match status" value="1"/>
</dbReference>
<sequence>MSSIRLPSIQGLLAKPISATDNFVKENLKHHNNHQILQQGPSHHIQSPHSYRSDITSTHHHYSKPAETEFEVPKHNPLPANTSYTPYEPILKCAQCGATNSPVWKRGSHDQRLCLNCHHALYQGADPYTSVYSLPQRYPVPYPSAPTSNNFGFAVEMQQTQQQPISISRSGEAMVCANCGSIKTPLWRRDYEGKPICNACGLYLRLHGKKRPTNVKVGGFRPRVRLNQEALSVANSRYKAENSKGSSSGKRSRSAESSGSSNSEYTPEKASKVEGNEIVASPCPDTFSVDSGFSNGKVDSGYEAGEDVKEGVNTLLSMVSAPQQ</sequence>
<comment type="caution">
    <text evidence="9">The sequence shown here is derived from an EMBL/GenBank/DDBJ whole genome shotgun (WGS) entry which is preliminary data.</text>
</comment>
<evidence type="ECO:0000256" key="5">
    <source>
        <dbReference type="ARBA" id="ARBA00023242"/>
    </source>
</evidence>
<evidence type="ECO:0000256" key="1">
    <source>
        <dbReference type="ARBA" id="ARBA00004123"/>
    </source>
</evidence>
<accession>A0A1Y2CDK8</accession>
<keyword evidence="2" id="KW-0479">Metal-binding</keyword>
<dbReference type="GO" id="GO:0005634">
    <property type="term" value="C:nucleus"/>
    <property type="evidence" value="ECO:0007669"/>
    <property type="project" value="UniProtKB-SubCell"/>
</dbReference>
<reference evidence="9 10" key="1">
    <citation type="submission" date="2016-07" db="EMBL/GenBank/DDBJ databases">
        <title>Pervasive Adenine N6-methylation of Active Genes in Fungi.</title>
        <authorList>
            <consortium name="DOE Joint Genome Institute"/>
            <person name="Mondo S.J."/>
            <person name="Dannebaum R.O."/>
            <person name="Kuo R.C."/>
            <person name="Labutti K."/>
            <person name="Haridas S."/>
            <person name="Kuo A."/>
            <person name="Salamov A."/>
            <person name="Ahrendt S.R."/>
            <person name="Lipzen A."/>
            <person name="Sullivan W."/>
            <person name="Andreopoulos W.B."/>
            <person name="Clum A."/>
            <person name="Lindquist E."/>
            <person name="Daum C."/>
            <person name="Ramamoorthy G.K."/>
            <person name="Gryganskyi A."/>
            <person name="Culley D."/>
            <person name="Magnuson J.K."/>
            <person name="James T.Y."/>
            <person name="O'Malley M.A."/>
            <person name="Stajich J.E."/>
            <person name="Spatafora J.W."/>
            <person name="Visel A."/>
            <person name="Grigoriev I.V."/>
        </authorList>
    </citation>
    <scope>NUCLEOTIDE SEQUENCE [LARGE SCALE GENOMIC DNA]</scope>
    <source>
        <strain evidence="9 10">JEL800</strain>
    </source>
</reference>
<evidence type="ECO:0000313" key="10">
    <source>
        <dbReference type="Proteomes" id="UP000193642"/>
    </source>
</evidence>
<feature type="region of interest" description="Disordered" evidence="7">
    <location>
        <begin position="235"/>
        <end position="305"/>
    </location>
</feature>
<dbReference type="EMBL" id="MCGO01000020">
    <property type="protein sequence ID" value="ORY45112.1"/>
    <property type="molecule type" value="Genomic_DNA"/>
</dbReference>
<gene>
    <name evidence="9" type="ORF">BCR33DRAFT_716452</name>
</gene>
<dbReference type="PROSITE" id="PS50114">
    <property type="entry name" value="GATA_ZN_FINGER_2"/>
    <property type="match status" value="2"/>
</dbReference>
<feature type="compositionally biased region" description="Polar residues" evidence="7">
    <location>
        <begin position="39"/>
        <end position="56"/>
    </location>
</feature>
<organism evidence="9 10">
    <name type="scientific">Rhizoclosmatium globosum</name>
    <dbReference type="NCBI Taxonomy" id="329046"/>
    <lineage>
        <taxon>Eukaryota</taxon>
        <taxon>Fungi</taxon>
        <taxon>Fungi incertae sedis</taxon>
        <taxon>Chytridiomycota</taxon>
        <taxon>Chytridiomycota incertae sedis</taxon>
        <taxon>Chytridiomycetes</taxon>
        <taxon>Chytridiales</taxon>
        <taxon>Chytriomycetaceae</taxon>
        <taxon>Rhizoclosmatium</taxon>
    </lineage>
</organism>
<feature type="compositionally biased region" description="Low complexity" evidence="7">
    <location>
        <begin position="243"/>
        <end position="264"/>
    </location>
</feature>
<name>A0A1Y2CDK8_9FUNG</name>
<dbReference type="OrthoDB" id="5597699at2759"/>
<dbReference type="Proteomes" id="UP000193642">
    <property type="component" value="Unassembled WGS sequence"/>
</dbReference>
<dbReference type="GO" id="GO:0045944">
    <property type="term" value="P:positive regulation of transcription by RNA polymerase II"/>
    <property type="evidence" value="ECO:0007669"/>
    <property type="project" value="TreeGrafter"/>
</dbReference>
<dbReference type="Gene3D" id="3.30.50.10">
    <property type="entry name" value="Erythroid Transcription Factor GATA-1, subunit A"/>
    <property type="match status" value="2"/>
</dbReference>
<protein>
    <recommendedName>
        <fullName evidence="8">GATA-type domain-containing protein</fullName>
    </recommendedName>
</protein>
<dbReference type="AlphaFoldDB" id="A0A1Y2CDK8"/>
<proteinExistence type="predicted"/>
<dbReference type="InterPro" id="IPR013088">
    <property type="entry name" value="Znf_NHR/GATA"/>
</dbReference>
<feature type="domain" description="GATA-type" evidence="8">
    <location>
        <begin position="87"/>
        <end position="117"/>
    </location>
</feature>
<evidence type="ECO:0000259" key="8">
    <source>
        <dbReference type="PROSITE" id="PS50114"/>
    </source>
</evidence>
<dbReference type="PROSITE" id="PS00344">
    <property type="entry name" value="GATA_ZN_FINGER_1"/>
    <property type="match status" value="1"/>
</dbReference>
<feature type="region of interest" description="Disordered" evidence="7">
    <location>
        <begin position="39"/>
        <end position="77"/>
    </location>
</feature>
<dbReference type="GO" id="GO:0000981">
    <property type="term" value="F:DNA-binding transcription factor activity, RNA polymerase II-specific"/>
    <property type="evidence" value="ECO:0007669"/>
    <property type="project" value="TreeGrafter"/>
</dbReference>
<feature type="compositionally biased region" description="Basic and acidic residues" evidence="7">
    <location>
        <begin position="266"/>
        <end position="275"/>
    </location>
</feature>
<dbReference type="STRING" id="329046.A0A1Y2CDK8"/>
<dbReference type="PRINTS" id="PR00619">
    <property type="entry name" value="GATAZNFINGER"/>
</dbReference>
<evidence type="ECO:0000256" key="3">
    <source>
        <dbReference type="ARBA" id="ARBA00022771"/>
    </source>
</evidence>
<dbReference type="GO" id="GO:0000978">
    <property type="term" value="F:RNA polymerase II cis-regulatory region sequence-specific DNA binding"/>
    <property type="evidence" value="ECO:0007669"/>
    <property type="project" value="TreeGrafter"/>
</dbReference>
<dbReference type="InterPro" id="IPR000679">
    <property type="entry name" value="Znf_GATA"/>
</dbReference>
<evidence type="ECO:0000256" key="7">
    <source>
        <dbReference type="SAM" id="MobiDB-lite"/>
    </source>
</evidence>
<evidence type="ECO:0000256" key="4">
    <source>
        <dbReference type="ARBA" id="ARBA00022833"/>
    </source>
</evidence>
<dbReference type="PANTHER" id="PTHR10071:SF281">
    <property type="entry name" value="BOX A-BINDING FACTOR-RELATED"/>
    <property type="match status" value="1"/>
</dbReference>
<comment type="subcellular location">
    <subcellularLocation>
        <location evidence="1">Nucleus</location>
    </subcellularLocation>
</comment>
<dbReference type="CDD" id="cd00202">
    <property type="entry name" value="ZnF_GATA"/>
    <property type="match status" value="1"/>
</dbReference>
<evidence type="ECO:0000256" key="6">
    <source>
        <dbReference type="PROSITE-ProRule" id="PRU00094"/>
    </source>
</evidence>
<feature type="compositionally biased region" description="Basic and acidic residues" evidence="7">
    <location>
        <begin position="64"/>
        <end position="74"/>
    </location>
</feature>
<dbReference type="SMART" id="SM00401">
    <property type="entry name" value="ZnF_GATA"/>
    <property type="match status" value="1"/>
</dbReference>
<keyword evidence="10" id="KW-1185">Reference proteome</keyword>
<feature type="domain" description="GATA-type" evidence="8">
    <location>
        <begin position="170"/>
        <end position="223"/>
    </location>
</feature>